<evidence type="ECO:0000313" key="2">
    <source>
        <dbReference type="EMBL" id="KAK4125986.1"/>
    </source>
</evidence>
<dbReference type="GeneID" id="87834191"/>
<keyword evidence="3" id="KW-1185">Reference proteome</keyword>
<evidence type="ECO:0000313" key="3">
    <source>
        <dbReference type="Proteomes" id="UP001302602"/>
    </source>
</evidence>
<comment type="caution">
    <text evidence="2">The sequence shown here is derived from an EMBL/GenBank/DDBJ whole genome shotgun (WGS) entry which is preliminary data.</text>
</comment>
<name>A0AAN6U6L3_9PEZI</name>
<feature type="compositionally biased region" description="Polar residues" evidence="1">
    <location>
        <begin position="222"/>
        <end position="231"/>
    </location>
</feature>
<reference evidence="2" key="2">
    <citation type="submission" date="2023-05" db="EMBL/GenBank/DDBJ databases">
        <authorList>
            <consortium name="Lawrence Berkeley National Laboratory"/>
            <person name="Steindorff A."/>
            <person name="Hensen N."/>
            <person name="Bonometti L."/>
            <person name="Westerberg I."/>
            <person name="Brannstrom I.O."/>
            <person name="Guillou S."/>
            <person name="Cros-Aarteil S."/>
            <person name="Calhoun S."/>
            <person name="Haridas S."/>
            <person name="Kuo A."/>
            <person name="Mondo S."/>
            <person name="Pangilinan J."/>
            <person name="Riley R."/>
            <person name="Labutti K."/>
            <person name="Andreopoulos B."/>
            <person name="Lipzen A."/>
            <person name="Chen C."/>
            <person name="Yanf M."/>
            <person name="Daum C."/>
            <person name="Ng V."/>
            <person name="Clum A."/>
            <person name="Ohm R."/>
            <person name="Martin F."/>
            <person name="Silar P."/>
            <person name="Natvig D."/>
            <person name="Lalanne C."/>
            <person name="Gautier V."/>
            <person name="Ament-Velasquez S.L."/>
            <person name="Kruys A."/>
            <person name="Hutchinson M.I."/>
            <person name="Powell A.J."/>
            <person name="Barry K."/>
            <person name="Miller A.N."/>
            <person name="Grigoriev I.V."/>
            <person name="Debuchy R."/>
            <person name="Gladieux P."/>
            <person name="Thoren M.H."/>
            <person name="Johannesson H."/>
        </authorList>
    </citation>
    <scope>NUCLEOTIDE SEQUENCE</scope>
    <source>
        <strain evidence="2">CBS 731.68</strain>
    </source>
</reference>
<gene>
    <name evidence="2" type="ORF">N657DRAFT_709321</name>
</gene>
<protein>
    <submittedName>
        <fullName evidence="2">Uncharacterized protein</fullName>
    </submittedName>
</protein>
<organism evidence="2 3">
    <name type="scientific">Parathielavia appendiculata</name>
    <dbReference type="NCBI Taxonomy" id="2587402"/>
    <lineage>
        <taxon>Eukaryota</taxon>
        <taxon>Fungi</taxon>
        <taxon>Dikarya</taxon>
        <taxon>Ascomycota</taxon>
        <taxon>Pezizomycotina</taxon>
        <taxon>Sordariomycetes</taxon>
        <taxon>Sordariomycetidae</taxon>
        <taxon>Sordariales</taxon>
        <taxon>Chaetomiaceae</taxon>
        <taxon>Parathielavia</taxon>
    </lineage>
</organism>
<proteinExistence type="predicted"/>
<sequence>MGFDMLRSFGYLDEEVVSALPVSGSNIMAMSADYARKRESVVDRRHERQVGVQFADVSTAWTDGIVSQLQRKFGNTGEKVRSDFYVLEHLPVDVLLSSDFVFGHDVFVEHERAFFDYGYALDLLHLCNIRLIGRYSSDLKKLEEEGLIDVTSPDAFSPLMVERELARRDAIRNLISGRTVSDQISAQQAEVERQRQWEHWRAEHALRWANVPPPDPIPGSNMGASESDSGTSAGGTLRFLQPGR</sequence>
<dbReference type="Proteomes" id="UP001302602">
    <property type="component" value="Unassembled WGS sequence"/>
</dbReference>
<feature type="region of interest" description="Disordered" evidence="1">
    <location>
        <begin position="210"/>
        <end position="244"/>
    </location>
</feature>
<dbReference type="RefSeq" id="XP_062649757.1">
    <property type="nucleotide sequence ID" value="XM_062797418.1"/>
</dbReference>
<evidence type="ECO:0000256" key="1">
    <source>
        <dbReference type="SAM" id="MobiDB-lite"/>
    </source>
</evidence>
<reference evidence="2" key="1">
    <citation type="journal article" date="2023" name="Mol. Phylogenet. Evol.">
        <title>Genome-scale phylogeny and comparative genomics of the fungal order Sordariales.</title>
        <authorList>
            <person name="Hensen N."/>
            <person name="Bonometti L."/>
            <person name="Westerberg I."/>
            <person name="Brannstrom I.O."/>
            <person name="Guillou S."/>
            <person name="Cros-Aarteil S."/>
            <person name="Calhoun S."/>
            <person name="Haridas S."/>
            <person name="Kuo A."/>
            <person name="Mondo S."/>
            <person name="Pangilinan J."/>
            <person name="Riley R."/>
            <person name="LaButti K."/>
            <person name="Andreopoulos B."/>
            <person name="Lipzen A."/>
            <person name="Chen C."/>
            <person name="Yan M."/>
            <person name="Daum C."/>
            <person name="Ng V."/>
            <person name="Clum A."/>
            <person name="Steindorff A."/>
            <person name="Ohm R.A."/>
            <person name="Martin F."/>
            <person name="Silar P."/>
            <person name="Natvig D.O."/>
            <person name="Lalanne C."/>
            <person name="Gautier V."/>
            <person name="Ament-Velasquez S.L."/>
            <person name="Kruys A."/>
            <person name="Hutchinson M.I."/>
            <person name="Powell A.J."/>
            <person name="Barry K."/>
            <person name="Miller A.N."/>
            <person name="Grigoriev I.V."/>
            <person name="Debuchy R."/>
            <person name="Gladieux P."/>
            <person name="Hiltunen Thoren M."/>
            <person name="Johannesson H."/>
        </authorList>
    </citation>
    <scope>NUCLEOTIDE SEQUENCE</scope>
    <source>
        <strain evidence="2">CBS 731.68</strain>
    </source>
</reference>
<dbReference type="Gene3D" id="2.40.70.10">
    <property type="entry name" value="Acid Proteases"/>
    <property type="match status" value="1"/>
</dbReference>
<dbReference type="InterPro" id="IPR021109">
    <property type="entry name" value="Peptidase_aspartic_dom_sf"/>
</dbReference>
<dbReference type="CDD" id="cd00303">
    <property type="entry name" value="retropepsin_like"/>
    <property type="match status" value="1"/>
</dbReference>
<accession>A0AAN6U6L3</accession>
<dbReference type="AlphaFoldDB" id="A0AAN6U6L3"/>
<dbReference type="EMBL" id="MU853225">
    <property type="protein sequence ID" value="KAK4125986.1"/>
    <property type="molecule type" value="Genomic_DNA"/>
</dbReference>